<name>A0A6A6HPL9_VIRVR</name>
<dbReference type="OrthoDB" id="4505928at2759"/>
<evidence type="ECO:0000256" key="1">
    <source>
        <dbReference type="SAM" id="MobiDB-lite"/>
    </source>
</evidence>
<feature type="region of interest" description="Disordered" evidence="1">
    <location>
        <begin position="1"/>
        <end position="24"/>
    </location>
</feature>
<feature type="region of interest" description="Disordered" evidence="1">
    <location>
        <begin position="155"/>
        <end position="186"/>
    </location>
</feature>
<gene>
    <name evidence="2" type="ORF">EV356DRAFT_495963</name>
</gene>
<dbReference type="EMBL" id="ML991771">
    <property type="protein sequence ID" value="KAF2240094.1"/>
    <property type="molecule type" value="Genomic_DNA"/>
</dbReference>
<evidence type="ECO:0008006" key="4">
    <source>
        <dbReference type="Google" id="ProtNLM"/>
    </source>
</evidence>
<protein>
    <recommendedName>
        <fullName evidence="4">BZIP domain-containing protein</fullName>
    </recommendedName>
</protein>
<dbReference type="AlphaFoldDB" id="A0A6A6HPL9"/>
<proteinExistence type="predicted"/>
<dbReference type="Proteomes" id="UP000800092">
    <property type="component" value="Unassembled WGS sequence"/>
</dbReference>
<keyword evidence="3" id="KW-1185">Reference proteome</keyword>
<feature type="compositionally biased region" description="Low complexity" evidence="1">
    <location>
        <begin position="162"/>
        <end position="176"/>
    </location>
</feature>
<reference evidence="2" key="1">
    <citation type="journal article" date="2020" name="Stud. Mycol.">
        <title>101 Dothideomycetes genomes: a test case for predicting lifestyles and emergence of pathogens.</title>
        <authorList>
            <person name="Haridas S."/>
            <person name="Albert R."/>
            <person name="Binder M."/>
            <person name="Bloem J."/>
            <person name="Labutti K."/>
            <person name="Salamov A."/>
            <person name="Andreopoulos B."/>
            <person name="Baker S."/>
            <person name="Barry K."/>
            <person name="Bills G."/>
            <person name="Bluhm B."/>
            <person name="Cannon C."/>
            <person name="Castanera R."/>
            <person name="Culley D."/>
            <person name="Daum C."/>
            <person name="Ezra D."/>
            <person name="Gonzalez J."/>
            <person name="Henrissat B."/>
            <person name="Kuo A."/>
            <person name="Liang C."/>
            <person name="Lipzen A."/>
            <person name="Lutzoni F."/>
            <person name="Magnuson J."/>
            <person name="Mondo S."/>
            <person name="Nolan M."/>
            <person name="Ohm R."/>
            <person name="Pangilinan J."/>
            <person name="Park H.-J."/>
            <person name="Ramirez L."/>
            <person name="Alfaro M."/>
            <person name="Sun H."/>
            <person name="Tritt A."/>
            <person name="Yoshinaga Y."/>
            <person name="Zwiers L.-H."/>
            <person name="Turgeon B."/>
            <person name="Goodwin S."/>
            <person name="Spatafora J."/>
            <person name="Crous P."/>
            <person name="Grigoriev I."/>
        </authorList>
    </citation>
    <scope>NUCLEOTIDE SEQUENCE</scope>
    <source>
        <strain evidence="2">Tuck. ex Michener</strain>
    </source>
</reference>
<dbReference type="CDD" id="cd14688">
    <property type="entry name" value="bZIP_YAP"/>
    <property type="match status" value="1"/>
</dbReference>
<dbReference type="PANTHER" id="PTHR42070">
    <property type="entry name" value="FILAMENT ASSOCIATED PROTEIN, PUTATIVE (AFU_ORTHOLOGUE AFUA_8G06630)-RELATED"/>
    <property type="match status" value="1"/>
</dbReference>
<dbReference type="PANTHER" id="PTHR42070:SF1">
    <property type="entry name" value="FILAMENT ASSOCIATED PROTEIN, PUTATIVE (AFU_ORTHOLOGUE AFUA_8G06630)-RELATED"/>
    <property type="match status" value="1"/>
</dbReference>
<evidence type="ECO:0000313" key="3">
    <source>
        <dbReference type="Proteomes" id="UP000800092"/>
    </source>
</evidence>
<accession>A0A6A6HPL9</accession>
<sequence>MSGNSSSGNANLARVRDNQRRSRARRKEYLAELENKIRTCQQLGVQATAEVQAVARRVLDENKRLRALLREKGATQWEIDGYIGTQSTDNNVPKEEVSQFSGAPVILEDLLSHRRPCQLGDEADSCSPSRKCSLNSNPDSQFTVAPQASFVSDTAQSMPFHSRSSTSTSRNASPSAQTARCSGLPKSDQVPMGSFEYNAIVPQLEHFQQLQRSRYNASLWQSQLQSVASAPLTDSTAYMTNGITQQDLPYPADTCTHTDAASGVYSIFNAGDEKIDAEYRYHSGEDCKVGSELMFQMINCHPEEHVGYGKFR</sequence>
<organism evidence="2 3">
    <name type="scientific">Viridothelium virens</name>
    <name type="common">Speckled blister lichen</name>
    <name type="synonym">Trypethelium virens</name>
    <dbReference type="NCBI Taxonomy" id="1048519"/>
    <lineage>
        <taxon>Eukaryota</taxon>
        <taxon>Fungi</taxon>
        <taxon>Dikarya</taxon>
        <taxon>Ascomycota</taxon>
        <taxon>Pezizomycotina</taxon>
        <taxon>Dothideomycetes</taxon>
        <taxon>Dothideomycetes incertae sedis</taxon>
        <taxon>Trypetheliales</taxon>
        <taxon>Trypetheliaceae</taxon>
        <taxon>Viridothelium</taxon>
    </lineage>
</organism>
<evidence type="ECO:0000313" key="2">
    <source>
        <dbReference type="EMBL" id="KAF2240094.1"/>
    </source>
</evidence>